<keyword evidence="10" id="KW-1185">Reference proteome</keyword>
<dbReference type="GO" id="GO:0005886">
    <property type="term" value="C:plasma membrane"/>
    <property type="evidence" value="ECO:0007669"/>
    <property type="project" value="UniProtKB-SubCell"/>
</dbReference>
<feature type="domain" description="Acyltransferase 3" evidence="8">
    <location>
        <begin position="10"/>
        <end position="348"/>
    </location>
</feature>
<feature type="transmembrane region" description="Helical" evidence="7">
    <location>
        <begin position="333"/>
        <end position="353"/>
    </location>
</feature>
<evidence type="ECO:0000256" key="3">
    <source>
        <dbReference type="ARBA" id="ARBA00022475"/>
    </source>
</evidence>
<feature type="transmembrane region" description="Helical" evidence="7">
    <location>
        <begin position="89"/>
        <end position="106"/>
    </location>
</feature>
<evidence type="ECO:0000256" key="4">
    <source>
        <dbReference type="ARBA" id="ARBA00022692"/>
    </source>
</evidence>
<feature type="transmembrane region" description="Helical" evidence="7">
    <location>
        <begin position="299"/>
        <end position="321"/>
    </location>
</feature>
<feature type="transmembrane region" description="Helical" evidence="7">
    <location>
        <begin position="226"/>
        <end position="244"/>
    </location>
</feature>
<comment type="similarity">
    <text evidence="2">Belongs to the acyltransferase 3 family.</text>
</comment>
<reference evidence="9 10" key="1">
    <citation type="submission" date="2020-04" db="EMBL/GenBank/DDBJ databases">
        <authorList>
            <person name="Pajer P."/>
            <person name="Broz P."/>
        </authorList>
    </citation>
    <scope>NUCLEOTIDE SEQUENCE [LARGE SCALE GENOMIC DNA]</scope>
    <source>
        <strain evidence="10">NRL-ATB46093</strain>
    </source>
</reference>
<evidence type="ECO:0000313" key="10">
    <source>
        <dbReference type="Proteomes" id="UP000509222"/>
    </source>
</evidence>
<feature type="transmembrane region" description="Helical" evidence="7">
    <location>
        <begin position="200"/>
        <end position="219"/>
    </location>
</feature>
<dbReference type="Pfam" id="PF01757">
    <property type="entry name" value="Acyl_transf_3"/>
    <property type="match status" value="1"/>
</dbReference>
<sequence>MALKRKYLDEVQYARALALFAVFAVHATSHGVANTDTGSFMFGVYNFLNIAGKIGTPAFIFLSSFILFYTYYHRDLTAKLFQQFYKKRLLFILVPYVVFSVFYFLIYQRLYGSFDDIPALAENFLYKVATGNAHFHLYFVFVSVQFYLMFPVLLYLFKKFKWIRKYSFFIGIAIQWAWVLLNAEYGFVPSKSVVSLSYMMFYFFGAFLGVYYESVAAWIRDWRKNFAGIAFIFAGFAAMIYFYVDIYYNIRTGQPTFSNRVVEFAWSTHALFACAAIFITVHFLASLKLVFLKKLLTELGTVSFGMYLIHPFFLMVLRPVLPNDGGPLEFHSLQLAVLLIMFFGSWFTVRFFYEFVPHSWIVFGKGNRLRDLPKIKKGVAPKPL</sequence>
<dbReference type="GO" id="GO:0009246">
    <property type="term" value="P:enterobacterial common antigen biosynthetic process"/>
    <property type="evidence" value="ECO:0007669"/>
    <property type="project" value="TreeGrafter"/>
</dbReference>
<dbReference type="EMBL" id="CP051177">
    <property type="protein sequence ID" value="QKX49576.1"/>
    <property type="molecule type" value="Genomic_DNA"/>
</dbReference>
<dbReference type="InterPro" id="IPR002656">
    <property type="entry name" value="Acyl_transf_3_dom"/>
</dbReference>
<dbReference type="PANTHER" id="PTHR40074">
    <property type="entry name" value="O-ACETYLTRANSFERASE WECH"/>
    <property type="match status" value="1"/>
</dbReference>
<feature type="transmembrane region" description="Helical" evidence="7">
    <location>
        <begin position="47"/>
        <end position="69"/>
    </location>
</feature>
<dbReference type="Proteomes" id="UP000509222">
    <property type="component" value="Chromosome"/>
</dbReference>
<protein>
    <submittedName>
        <fullName evidence="9">Acyltransferase</fullName>
    </submittedName>
</protein>
<gene>
    <name evidence="9" type="ORF">HF394_02705</name>
</gene>
<evidence type="ECO:0000256" key="7">
    <source>
        <dbReference type="SAM" id="Phobius"/>
    </source>
</evidence>
<accession>A0A7H8Q6K7</accession>
<keyword evidence="6 7" id="KW-0472">Membrane</keyword>
<evidence type="ECO:0000256" key="1">
    <source>
        <dbReference type="ARBA" id="ARBA00004651"/>
    </source>
</evidence>
<feature type="transmembrane region" description="Helical" evidence="7">
    <location>
        <begin position="168"/>
        <end position="188"/>
    </location>
</feature>
<feature type="transmembrane region" description="Helical" evidence="7">
    <location>
        <begin position="264"/>
        <end position="287"/>
    </location>
</feature>
<evidence type="ECO:0000256" key="6">
    <source>
        <dbReference type="ARBA" id="ARBA00023136"/>
    </source>
</evidence>
<organism evidence="9 10">
    <name type="scientific">Planococcus glaciei</name>
    <dbReference type="NCBI Taxonomy" id="459472"/>
    <lineage>
        <taxon>Bacteria</taxon>
        <taxon>Bacillati</taxon>
        <taxon>Bacillota</taxon>
        <taxon>Bacilli</taxon>
        <taxon>Bacillales</taxon>
        <taxon>Caryophanaceae</taxon>
        <taxon>Planococcus</taxon>
    </lineage>
</organism>
<reference evidence="10" key="2">
    <citation type="submission" date="2020-06" db="EMBL/GenBank/DDBJ databases">
        <title>Isolation of Planomicrobium glaciei.</title>
        <authorList>
            <person name="Malisova L."/>
            <person name="Safrankova R."/>
            <person name="Jakubu V."/>
            <person name="Spanelova P."/>
        </authorList>
    </citation>
    <scope>NUCLEOTIDE SEQUENCE [LARGE SCALE GENOMIC DNA]</scope>
    <source>
        <strain evidence="10">NRL-ATB46093</strain>
    </source>
</reference>
<evidence type="ECO:0000256" key="5">
    <source>
        <dbReference type="ARBA" id="ARBA00022989"/>
    </source>
</evidence>
<dbReference type="GO" id="GO:0016413">
    <property type="term" value="F:O-acetyltransferase activity"/>
    <property type="evidence" value="ECO:0007669"/>
    <property type="project" value="TreeGrafter"/>
</dbReference>
<feature type="transmembrane region" description="Helical" evidence="7">
    <location>
        <begin position="135"/>
        <end position="156"/>
    </location>
</feature>
<dbReference type="AlphaFoldDB" id="A0A7H8Q6K7"/>
<keyword evidence="3" id="KW-1003">Cell membrane</keyword>
<dbReference type="PANTHER" id="PTHR40074:SF2">
    <property type="entry name" value="O-ACETYLTRANSFERASE WECH"/>
    <property type="match status" value="1"/>
</dbReference>
<keyword evidence="9" id="KW-0012">Acyltransferase</keyword>
<name>A0A7H8Q6K7_9BACL</name>
<keyword evidence="5 7" id="KW-1133">Transmembrane helix</keyword>
<dbReference type="RefSeq" id="WP_036809925.1">
    <property type="nucleotide sequence ID" value="NZ_CP051177.1"/>
</dbReference>
<keyword evidence="9" id="KW-0808">Transferase</keyword>
<evidence type="ECO:0000313" key="9">
    <source>
        <dbReference type="EMBL" id="QKX49576.1"/>
    </source>
</evidence>
<comment type="subcellular location">
    <subcellularLocation>
        <location evidence="1">Cell membrane</location>
        <topology evidence="1">Multi-pass membrane protein</topology>
    </subcellularLocation>
</comment>
<proteinExistence type="inferred from homology"/>
<evidence type="ECO:0000259" key="8">
    <source>
        <dbReference type="Pfam" id="PF01757"/>
    </source>
</evidence>
<evidence type="ECO:0000256" key="2">
    <source>
        <dbReference type="ARBA" id="ARBA00007400"/>
    </source>
</evidence>
<keyword evidence="4 7" id="KW-0812">Transmembrane</keyword>